<dbReference type="OrthoDB" id="1491101at2"/>
<dbReference type="Gene3D" id="3.40.30.10">
    <property type="entry name" value="Glutaredoxin"/>
    <property type="match status" value="1"/>
</dbReference>
<feature type="chain" id="PRO_5016411893" description="Thioredoxin domain-containing protein" evidence="1">
    <location>
        <begin position="29"/>
        <end position="461"/>
    </location>
</feature>
<dbReference type="Proteomes" id="UP000245533">
    <property type="component" value="Unassembled WGS sequence"/>
</dbReference>
<name>A0A316TW42_9BACT</name>
<evidence type="ECO:0008006" key="4">
    <source>
        <dbReference type="Google" id="ProtNLM"/>
    </source>
</evidence>
<dbReference type="EMBL" id="QGGB01000003">
    <property type="protein sequence ID" value="PWN07589.1"/>
    <property type="molecule type" value="Genomic_DNA"/>
</dbReference>
<proteinExistence type="predicted"/>
<feature type="signal peptide" evidence="1">
    <location>
        <begin position="1"/>
        <end position="28"/>
    </location>
</feature>
<gene>
    <name evidence="2" type="ORF">DDZ15_04855</name>
</gene>
<keyword evidence="3" id="KW-1185">Reference proteome</keyword>
<keyword evidence="1" id="KW-0732">Signal</keyword>
<reference evidence="2 3" key="1">
    <citation type="submission" date="2018-05" db="EMBL/GenBank/DDBJ databases">
        <title>Rhodohalobacter halophilus gen. nov., sp. nov., a moderately halophilic member of the family Balneolaceae.</title>
        <authorList>
            <person name="Liu Z.-W."/>
        </authorList>
    </citation>
    <scope>NUCLEOTIDE SEQUENCE [LARGE SCALE GENOMIC DNA]</scope>
    <source>
        <strain evidence="2 3">8A47</strain>
    </source>
</reference>
<dbReference type="InterPro" id="IPR036249">
    <property type="entry name" value="Thioredoxin-like_sf"/>
</dbReference>
<accession>A0A316TW42</accession>
<evidence type="ECO:0000313" key="2">
    <source>
        <dbReference type="EMBL" id="PWN07589.1"/>
    </source>
</evidence>
<evidence type="ECO:0000313" key="3">
    <source>
        <dbReference type="Proteomes" id="UP000245533"/>
    </source>
</evidence>
<dbReference type="AlphaFoldDB" id="A0A316TW42"/>
<organism evidence="2 3">
    <name type="scientific">Rhodohalobacter mucosus</name>
    <dbReference type="NCBI Taxonomy" id="2079485"/>
    <lineage>
        <taxon>Bacteria</taxon>
        <taxon>Pseudomonadati</taxon>
        <taxon>Balneolota</taxon>
        <taxon>Balneolia</taxon>
        <taxon>Balneolales</taxon>
        <taxon>Balneolaceae</taxon>
        <taxon>Rhodohalobacter</taxon>
    </lineage>
</organism>
<comment type="caution">
    <text evidence="2">The sequence shown here is derived from an EMBL/GenBank/DDBJ whole genome shotgun (WGS) entry which is preliminary data.</text>
</comment>
<sequence>MLNNTYVKSGAVLTVAALVVLLAGCSFQSDESVNNAFISGRVTVDEELDNSGDNSGIELLITAPSSLQQGADTLFHATTDSSGFFEGTARFDEPEVYRMVVLRNNNVFGFQGLVLADGDTITYTATLPDIGSTSDLKSKENEIFRDLERVDRNFNRVAQFINAGAIPADSIEFEINKWSDIYWDVHERYPGTYASMVAGNSSVAVAGGWNDSLMVERANRLLETEGFLRRASRAALAEYYAETAGIERVLQFYDRLENLAKSENRLMEIQIDRIELLYDSSMTVEANRFLQQFTDNYSDNEIAMEWAENKSYDLEFLTPGTPFPEFSFLTLTDDSISSSMLEDSPYLLEITRLDNNLYQQQYDRTVAIHQIYSNFGLKIITVPLAASDVAMNAFYEERGLLWSVIEPDSFQADSLIERYNINQVPTRFLVNDKGELVRRYVGNEYDDVVRGLQSIITQNSE</sequence>
<evidence type="ECO:0000256" key="1">
    <source>
        <dbReference type="SAM" id="SignalP"/>
    </source>
</evidence>
<protein>
    <recommendedName>
        <fullName evidence="4">Thioredoxin domain-containing protein</fullName>
    </recommendedName>
</protein>
<dbReference type="RefSeq" id="WP_109645448.1">
    <property type="nucleotide sequence ID" value="NZ_QGGB01000003.1"/>
</dbReference>
<dbReference type="SUPFAM" id="SSF52833">
    <property type="entry name" value="Thioredoxin-like"/>
    <property type="match status" value="1"/>
</dbReference>